<dbReference type="Pfam" id="PF00535">
    <property type="entry name" value="Glycos_transf_2"/>
    <property type="match status" value="1"/>
</dbReference>
<feature type="domain" description="Glycosyltransferase 2-like" evidence="2">
    <location>
        <begin position="4"/>
        <end position="139"/>
    </location>
</feature>
<dbReference type="Proteomes" id="UP000004892">
    <property type="component" value="Unassembled WGS sequence"/>
</dbReference>
<dbReference type="EMBL" id="ADMC01000022">
    <property type="protein sequence ID" value="EHP47578.1"/>
    <property type="molecule type" value="Genomic_DNA"/>
</dbReference>
<dbReference type="GO" id="GO:0016740">
    <property type="term" value="F:transferase activity"/>
    <property type="evidence" value="ECO:0007669"/>
    <property type="project" value="UniProtKB-KW"/>
</dbReference>
<comment type="caution">
    <text evidence="4">The sequence shown here is derived from an EMBL/GenBank/DDBJ whole genome shotgun (WGS) entry which is preliminary data.</text>
</comment>
<dbReference type="AlphaFoldDB" id="H1DGP5"/>
<evidence type="ECO:0008006" key="6">
    <source>
        <dbReference type="Google" id="ProtNLM"/>
    </source>
</evidence>
<dbReference type="RefSeq" id="WP_009136579.1">
    <property type="nucleotide sequence ID" value="NZ_JH594596.1"/>
</dbReference>
<dbReference type="PATRIC" id="fig|742817.3.peg.1519"/>
<dbReference type="InterPro" id="IPR001173">
    <property type="entry name" value="Glyco_trans_2-like"/>
</dbReference>
<dbReference type="STRING" id="742817.HMPREF9449_01431"/>
<dbReference type="PANTHER" id="PTHR43685">
    <property type="entry name" value="GLYCOSYLTRANSFERASE"/>
    <property type="match status" value="1"/>
</dbReference>
<reference evidence="4 5" key="1">
    <citation type="submission" date="2012-01" db="EMBL/GenBank/DDBJ databases">
        <title>The Genome Sequence of Odoribacter laneus YIT 12061.</title>
        <authorList>
            <consortium name="The Broad Institute Genome Sequencing Platform"/>
            <person name="Earl A."/>
            <person name="Ward D."/>
            <person name="Feldgarden M."/>
            <person name="Gevers D."/>
            <person name="Morotomi M."/>
            <person name="Young S.K."/>
            <person name="Zeng Q."/>
            <person name="Gargeya S."/>
            <person name="Fitzgerald M."/>
            <person name="Haas B."/>
            <person name="Abouelleil A."/>
            <person name="Alvarado L."/>
            <person name="Arachchi H.M."/>
            <person name="Berlin A."/>
            <person name="Chapman S.B."/>
            <person name="Gearin G."/>
            <person name="Goldberg J."/>
            <person name="Griggs A."/>
            <person name="Gujja S."/>
            <person name="Hansen M."/>
            <person name="Heiman D."/>
            <person name="Howarth C."/>
            <person name="Larimer J."/>
            <person name="Lui A."/>
            <person name="MacDonald P.J.P."/>
            <person name="McCowen C."/>
            <person name="Montmayeur A."/>
            <person name="Murphy C."/>
            <person name="Neiman D."/>
            <person name="Pearson M."/>
            <person name="Priest M."/>
            <person name="Roberts A."/>
            <person name="Saif S."/>
            <person name="Shea T."/>
            <person name="Sisk P."/>
            <person name="Stolte C."/>
            <person name="Sykes S."/>
            <person name="Wortman J."/>
            <person name="Nusbaum C."/>
            <person name="Birren B."/>
        </authorList>
    </citation>
    <scope>NUCLEOTIDE SEQUENCE [LARGE SCALE GENOMIC DNA]</scope>
    <source>
        <strain evidence="4 5">YIT 12061</strain>
    </source>
</reference>
<dbReference type="InterPro" id="IPR050834">
    <property type="entry name" value="Glycosyltransf_2"/>
</dbReference>
<dbReference type="HOGENOM" id="CLU_025996_24_0_10"/>
<organism evidence="4 5">
    <name type="scientific">Odoribacter laneus YIT 12061</name>
    <dbReference type="NCBI Taxonomy" id="742817"/>
    <lineage>
        <taxon>Bacteria</taxon>
        <taxon>Pseudomonadati</taxon>
        <taxon>Bacteroidota</taxon>
        <taxon>Bacteroidia</taxon>
        <taxon>Bacteroidales</taxon>
        <taxon>Odoribacteraceae</taxon>
        <taxon>Odoribacter</taxon>
    </lineage>
</organism>
<dbReference type="InterPro" id="IPR029044">
    <property type="entry name" value="Nucleotide-diphossugar_trans"/>
</dbReference>
<feature type="domain" description="Galactosyltransferase C-terminal" evidence="3">
    <location>
        <begin position="171"/>
        <end position="227"/>
    </location>
</feature>
<dbReference type="Pfam" id="PF02709">
    <property type="entry name" value="Glyco_transf_7C"/>
    <property type="match status" value="1"/>
</dbReference>
<gene>
    <name evidence="4" type="ORF">HMPREF9449_01431</name>
</gene>
<dbReference type="GeneID" id="98069004"/>
<proteinExistence type="predicted"/>
<evidence type="ECO:0000313" key="5">
    <source>
        <dbReference type="Proteomes" id="UP000004892"/>
    </source>
</evidence>
<evidence type="ECO:0000259" key="2">
    <source>
        <dbReference type="Pfam" id="PF00535"/>
    </source>
</evidence>
<dbReference type="SUPFAM" id="SSF53448">
    <property type="entry name" value="Nucleotide-diphospho-sugar transferases"/>
    <property type="match status" value="1"/>
</dbReference>
<sequence length="276" mass="32371">MKVSLIITTYNWESALRLSLKSVLKQTQLPLDVVVADDGSRPSTQALIDEMREQFPCKLKHVWQEDKGFRAGKIRNRAFAVCEGEYIIQIDGDIIMHPRFIEDHMKEARKGYFLSGGRVKLKEGVSADFEKAGEYKLSFFSKGIRRRINGLRCPLLTPFFYNYKKGRMYGRGCNMSFWKEDLWAVNGYDEAFVGYGFEDFDLPARLNRYGIQRRFIKFKAIEYHIYHNEHSTKHDMSVNESIYNRNNENKLIRCQYGIDQYLEQGNNSCKEEKGFK</sequence>
<evidence type="ECO:0000259" key="3">
    <source>
        <dbReference type="Pfam" id="PF02709"/>
    </source>
</evidence>
<evidence type="ECO:0000256" key="1">
    <source>
        <dbReference type="ARBA" id="ARBA00022679"/>
    </source>
</evidence>
<name>H1DGP5_9BACT</name>
<dbReference type="Gene3D" id="3.90.550.10">
    <property type="entry name" value="Spore Coat Polysaccharide Biosynthesis Protein SpsA, Chain A"/>
    <property type="match status" value="1"/>
</dbReference>
<evidence type="ECO:0000313" key="4">
    <source>
        <dbReference type="EMBL" id="EHP47578.1"/>
    </source>
</evidence>
<accession>H1DGP5</accession>
<protein>
    <recommendedName>
        <fullName evidence="6">Glycosyltransferase 2-like domain-containing protein</fullName>
    </recommendedName>
</protein>
<dbReference type="CDD" id="cd06420">
    <property type="entry name" value="GT2_Chondriotin_Pol_N"/>
    <property type="match status" value="1"/>
</dbReference>
<keyword evidence="1" id="KW-0808">Transferase</keyword>
<keyword evidence="5" id="KW-1185">Reference proteome</keyword>
<dbReference type="InterPro" id="IPR027791">
    <property type="entry name" value="Galactosyl_T_C"/>
</dbReference>
<dbReference type="eggNOG" id="COG1215">
    <property type="taxonomic scope" value="Bacteria"/>
</dbReference>
<dbReference type="PANTHER" id="PTHR43685:SF3">
    <property type="entry name" value="SLR2126 PROTEIN"/>
    <property type="match status" value="1"/>
</dbReference>